<feature type="transmembrane region" description="Helical" evidence="1">
    <location>
        <begin position="152"/>
        <end position="172"/>
    </location>
</feature>
<keyword evidence="1" id="KW-0472">Membrane</keyword>
<evidence type="ECO:0000256" key="1">
    <source>
        <dbReference type="SAM" id="Phobius"/>
    </source>
</evidence>
<dbReference type="EMBL" id="MOBO01000001">
    <property type="protein sequence ID" value="RON42124.1"/>
    <property type="molecule type" value="Genomic_DNA"/>
</dbReference>
<evidence type="ECO:0000313" key="3">
    <source>
        <dbReference type="Proteomes" id="UP000286351"/>
    </source>
</evidence>
<name>A0A423JWS6_9PSED</name>
<feature type="transmembrane region" description="Helical" evidence="1">
    <location>
        <begin position="65"/>
        <end position="93"/>
    </location>
</feature>
<evidence type="ECO:0000313" key="2">
    <source>
        <dbReference type="EMBL" id="RON42124.1"/>
    </source>
</evidence>
<proteinExistence type="predicted"/>
<sequence>MSNATTAIVGDEATVTPAELGWTFIRWGLGLFITGFAVGFIPILHYMVGAQQGDVGPVFLKNVTLWWGCPAVLAEMTLKTGSLGMIAIGLCYLAAIRQGAVHSICGLERIAAKLCAYGLIAELVTAGVGFYVGNKIWPNFYFEPVQVGKNLWLAAQGLSILVYFVGICYAVAGVRRAAAQQ</sequence>
<reference evidence="2 3" key="1">
    <citation type="submission" date="2016-10" db="EMBL/GenBank/DDBJ databases">
        <title>Comparative genome analysis of multiple Pseudomonas spp. focuses on biocontrol and plant growth promoting traits.</title>
        <authorList>
            <person name="Tao X.-Y."/>
            <person name="Taylor C.G."/>
        </authorList>
    </citation>
    <scope>NUCLEOTIDE SEQUENCE [LARGE SCALE GENOMIC DNA]</scope>
    <source>
        <strain evidence="2 3">38D4</strain>
    </source>
</reference>
<dbReference type="RefSeq" id="WP_123364039.1">
    <property type="nucleotide sequence ID" value="NZ_MOBO01000001.1"/>
</dbReference>
<organism evidence="2 3">
    <name type="scientific">Pseudomonas brassicacearum</name>
    <dbReference type="NCBI Taxonomy" id="930166"/>
    <lineage>
        <taxon>Bacteria</taxon>
        <taxon>Pseudomonadati</taxon>
        <taxon>Pseudomonadota</taxon>
        <taxon>Gammaproteobacteria</taxon>
        <taxon>Pseudomonadales</taxon>
        <taxon>Pseudomonadaceae</taxon>
        <taxon>Pseudomonas</taxon>
    </lineage>
</organism>
<comment type="caution">
    <text evidence="2">The sequence shown here is derived from an EMBL/GenBank/DDBJ whole genome shotgun (WGS) entry which is preliminary data.</text>
</comment>
<feature type="transmembrane region" description="Helical" evidence="1">
    <location>
        <begin position="24"/>
        <end position="45"/>
    </location>
</feature>
<keyword evidence="1" id="KW-0812">Transmembrane</keyword>
<protein>
    <submittedName>
        <fullName evidence="2">Uncharacterized protein</fullName>
    </submittedName>
</protein>
<dbReference type="AlphaFoldDB" id="A0A423JWS6"/>
<accession>A0A423JWS6</accession>
<feature type="transmembrane region" description="Helical" evidence="1">
    <location>
        <begin position="114"/>
        <end position="132"/>
    </location>
</feature>
<dbReference type="Proteomes" id="UP000286351">
    <property type="component" value="Unassembled WGS sequence"/>
</dbReference>
<gene>
    <name evidence="2" type="ORF">BK664_00605</name>
</gene>
<keyword evidence="1" id="KW-1133">Transmembrane helix</keyword>